<dbReference type="InterPro" id="IPR002937">
    <property type="entry name" value="Amino_oxidase"/>
</dbReference>
<organism evidence="6 7">
    <name type="scientific">Algoriphagus alkaliphilus</name>
    <dbReference type="NCBI Taxonomy" id="279824"/>
    <lineage>
        <taxon>Bacteria</taxon>
        <taxon>Pseudomonadati</taxon>
        <taxon>Bacteroidota</taxon>
        <taxon>Cytophagia</taxon>
        <taxon>Cytophagales</taxon>
        <taxon>Cyclobacteriaceae</taxon>
        <taxon>Algoriphagus</taxon>
    </lineage>
</organism>
<dbReference type="EMBL" id="FMXE01000036">
    <property type="protein sequence ID" value="SDA93717.1"/>
    <property type="molecule type" value="Genomic_DNA"/>
</dbReference>
<dbReference type="InterPro" id="IPR050703">
    <property type="entry name" value="Flavin_MAO"/>
</dbReference>
<feature type="binding site" evidence="4">
    <location>
        <begin position="35"/>
        <end position="36"/>
    </location>
    <ligand>
        <name>FAD</name>
        <dbReference type="ChEBI" id="CHEBI:57692"/>
    </ligand>
</feature>
<dbReference type="SUPFAM" id="SSF51905">
    <property type="entry name" value="FAD/NAD(P)-binding domain"/>
    <property type="match status" value="1"/>
</dbReference>
<feature type="binding site" evidence="4">
    <location>
        <position position="16"/>
    </location>
    <ligand>
        <name>FAD</name>
        <dbReference type="ChEBI" id="CHEBI:57692"/>
    </ligand>
</feature>
<dbReference type="InterPro" id="IPR001613">
    <property type="entry name" value="Flavin_amine_oxidase"/>
</dbReference>
<dbReference type="InterPro" id="IPR036188">
    <property type="entry name" value="FAD/NAD-bd_sf"/>
</dbReference>
<comment type="cofactor">
    <cofactor evidence="1">
        <name>FAD</name>
        <dbReference type="ChEBI" id="CHEBI:57692"/>
    </cofactor>
</comment>
<evidence type="ECO:0000259" key="5">
    <source>
        <dbReference type="Pfam" id="PF01593"/>
    </source>
</evidence>
<evidence type="ECO:0000256" key="2">
    <source>
        <dbReference type="ARBA" id="ARBA00005995"/>
    </source>
</evidence>
<keyword evidence="7" id="KW-1185">Reference proteome</keyword>
<evidence type="ECO:0000313" key="6">
    <source>
        <dbReference type="EMBL" id="SDA93717.1"/>
    </source>
</evidence>
<evidence type="ECO:0000256" key="4">
    <source>
        <dbReference type="PIRSR" id="PIRSR601613-1"/>
    </source>
</evidence>
<feature type="domain" description="Amine oxidase" evidence="5">
    <location>
        <begin position="15"/>
        <end position="447"/>
    </location>
</feature>
<feature type="binding site" evidence="4">
    <location>
        <position position="424"/>
    </location>
    <ligand>
        <name>FAD</name>
        <dbReference type="ChEBI" id="CHEBI:57692"/>
    </ligand>
</feature>
<sequence>MSKLSPLVIIVGGGFSGIAAAKKLYEAGISFLVLEARERLGGRVFTKTISEGLYLDLGGQWIGPTQDRMYQLCEEHGLETFETYDQGKNILDLGGKIRTYAGMIPKMDLISLINLDLILKKLEKLARQIDINYPWSHPKAKKFDAVSLDHFIRKNSLTKSCEKVIRVGCETVFACELNEISLLHALFYIRSGTSLECLINIKNGAQQHRIKGGMQPLVEQMALPFQDRIRFNSPVIRIEKTGNEVQVKGNDFEYTAQKIILSVPPPLLAKIRFTPDLPTEKRQLLERYSMGHVGKCFMVYEKPFWREKGFSGQAVADKNSPFQTLFDCSPADGRFGVLMGFTIGNRAKSFFLQDENARKAQLQEILELYFGQDSKHPILYKDFTMSDEIWSSGCYAGIMPTGAWTGFEDAYRKPSNPYYFAGTEASTRWNGYIEGAVLAGEAASLQVIKSLQHD</sequence>
<dbReference type="SUPFAM" id="SSF54373">
    <property type="entry name" value="FAD-linked reductases, C-terminal domain"/>
    <property type="match status" value="1"/>
</dbReference>
<dbReference type="Gene3D" id="3.50.50.60">
    <property type="entry name" value="FAD/NAD(P)-binding domain"/>
    <property type="match status" value="1"/>
</dbReference>
<accession>A0A1G5ZGL5</accession>
<protein>
    <submittedName>
        <fullName evidence="6">Monoamine oxidase</fullName>
    </submittedName>
</protein>
<dbReference type="OrthoDB" id="56323at2"/>
<dbReference type="Pfam" id="PF01593">
    <property type="entry name" value="Amino_oxidase"/>
    <property type="match status" value="1"/>
</dbReference>
<gene>
    <name evidence="6" type="ORF">SAMN03080617_03778</name>
</gene>
<evidence type="ECO:0000313" key="7">
    <source>
        <dbReference type="Proteomes" id="UP000198756"/>
    </source>
</evidence>
<evidence type="ECO:0000256" key="1">
    <source>
        <dbReference type="ARBA" id="ARBA00001974"/>
    </source>
</evidence>
<dbReference type="GO" id="GO:0016491">
    <property type="term" value="F:oxidoreductase activity"/>
    <property type="evidence" value="ECO:0007669"/>
    <property type="project" value="UniProtKB-KW"/>
</dbReference>
<feature type="binding site" evidence="4">
    <location>
        <position position="235"/>
    </location>
    <ligand>
        <name>FAD</name>
        <dbReference type="ChEBI" id="CHEBI:57692"/>
    </ligand>
</feature>
<dbReference type="STRING" id="279824.SAMN03080617_03778"/>
<proteinExistence type="inferred from homology"/>
<comment type="similarity">
    <text evidence="2">Belongs to the flavin monoamine oxidase family.</text>
</comment>
<dbReference type="RefSeq" id="WP_092733580.1">
    <property type="nucleotide sequence ID" value="NZ_FMXE01000036.1"/>
</dbReference>
<dbReference type="PANTHER" id="PTHR43563">
    <property type="entry name" value="AMINE OXIDASE"/>
    <property type="match status" value="1"/>
</dbReference>
<reference evidence="7" key="1">
    <citation type="submission" date="2016-10" db="EMBL/GenBank/DDBJ databases">
        <authorList>
            <person name="Varghese N."/>
            <person name="Submissions S."/>
        </authorList>
    </citation>
    <scope>NUCLEOTIDE SEQUENCE [LARGE SCALE GENOMIC DNA]</scope>
    <source>
        <strain evidence="7">DSM 22703</strain>
    </source>
</reference>
<keyword evidence="3" id="KW-0560">Oxidoreductase</keyword>
<evidence type="ECO:0000256" key="3">
    <source>
        <dbReference type="ARBA" id="ARBA00023002"/>
    </source>
</evidence>
<dbReference type="PRINTS" id="PR00757">
    <property type="entry name" value="AMINEOXDASEF"/>
</dbReference>
<feature type="binding site" evidence="4">
    <location>
        <position position="341"/>
    </location>
    <ligand>
        <name>substrate</name>
    </ligand>
</feature>
<dbReference type="PANTHER" id="PTHR43563:SF1">
    <property type="entry name" value="AMINE OXIDASE [FLAVIN-CONTAINING] B"/>
    <property type="match status" value="1"/>
</dbReference>
<dbReference type="AlphaFoldDB" id="A0A1G5ZGL5"/>
<dbReference type="Proteomes" id="UP000198756">
    <property type="component" value="Unassembled WGS sequence"/>
</dbReference>
<name>A0A1G5ZGL5_9BACT</name>